<reference evidence="1 2" key="1">
    <citation type="journal article" date="2022" name="New Phytol.">
        <title>Ecological generalism drives hyperdiversity of secondary metabolite gene clusters in xylarialean endophytes.</title>
        <authorList>
            <person name="Franco M.E.E."/>
            <person name="Wisecaver J.H."/>
            <person name="Arnold A.E."/>
            <person name="Ju Y.M."/>
            <person name="Slot J.C."/>
            <person name="Ahrendt S."/>
            <person name="Moore L.P."/>
            <person name="Eastman K.E."/>
            <person name="Scott K."/>
            <person name="Konkel Z."/>
            <person name="Mondo S.J."/>
            <person name="Kuo A."/>
            <person name="Hayes R.D."/>
            <person name="Haridas S."/>
            <person name="Andreopoulos B."/>
            <person name="Riley R."/>
            <person name="LaButti K."/>
            <person name="Pangilinan J."/>
            <person name="Lipzen A."/>
            <person name="Amirebrahimi M."/>
            <person name="Yan J."/>
            <person name="Adam C."/>
            <person name="Keymanesh K."/>
            <person name="Ng V."/>
            <person name="Louie K."/>
            <person name="Northen T."/>
            <person name="Drula E."/>
            <person name="Henrissat B."/>
            <person name="Hsieh H.M."/>
            <person name="Youens-Clark K."/>
            <person name="Lutzoni F."/>
            <person name="Miadlikowska J."/>
            <person name="Eastwood D.C."/>
            <person name="Hamelin R.C."/>
            <person name="Grigoriev I.V."/>
            <person name="U'Ren J.M."/>
        </authorList>
    </citation>
    <scope>NUCLEOTIDE SEQUENCE [LARGE SCALE GENOMIC DNA]</scope>
    <source>
        <strain evidence="1 2">ER1909</strain>
    </source>
</reference>
<proteinExistence type="predicted"/>
<gene>
    <name evidence="1" type="ORF">F4821DRAFT_263439</name>
</gene>
<dbReference type="EMBL" id="MU394360">
    <property type="protein sequence ID" value="KAI6082976.1"/>
    <property type="molecule type" value="Genomic_DNA"/>
</dbReference>
<evidence type="ECO:0000313" key="1">
    <source>
        <dbReference type="EMBL" id="KAI6082976.1"/>
    </source>
</evidence>
<protein>
    <submittedName>
        <fullName evidence="1">Glutamyl-tRNA amidotransferase subunit A</fullName>
    </submittedName>
</protein>
<dbReference type="Proteomes" id="UP001497680">
    <property type="component" value="Unassembled WGS sequence"/>
</dbReference>
<organism evidence="1 2">
    <name type="scientific">Hypoxylon rubiginosum</name>
    <dbReference type="NCBI Taxonomy" id="110542"/>
    <lineage>
        <taxon>Eukaryota</taxon>
        <taxon>Fungi</taxon>
        <taxon>Dikarya</taxon>
        <taxon>Ascomycota</taxon>
        <taxon>Pezizomycotina</taxon>
        <taxon>Sordariomycetes</taxon>
        <taxon>Xylariomycetidae</taxon>
        <taxon>Xylariales</taxon>
        <taxon>Hypoxylaceae</taxon>
        <taxon>Hypoxylon</taxon>
    </lineage>
</organism>
<accession>A0ACC0CRF7</accession>
<comment type="caution">
    <text evidence="1">The sequence shown here is derived from an EMBL/GenBank/DDBJ whole genome shotgun (WGS) entry which is preliminary data.</text>
</comment>
<evidence type="ECO:0000313" key="2">
    <source>
        <dbReference type="Proteomes" id="UP001497680"/>
    </source>
</evidence>
<name>A0ACC0CRF7_9PEZI</name>
<keyword evidence="2" id="KW-1185">Reference proteome</keyword>
<sequence length="514" mass="55461">MGSKVSTFDILTADVKTLQGLLSSGNVTSKDLINLYLAQIAKHDGVLHAMIDTAPKDSLLRQAHDLDVERQAGNIRGPLHGIPVIDNIATHPSLGLGTRAGSLALVGSKPRKSATILIRKGAIILGKSNLSEFANWRGVMLISGWSGVGGQVQSAYVRGGILYDDGKDGHSNPSGSSSGSAVAVSAGYAPVSIGTESDGSLICPAGRAALYTIKPTIGLVPQDGIVPASELFDTAGPMTKSVYDLAVLLDAISDPGVSFTSNLTSSWEDISVATLDPRVWKFPGTFIKPVPQADEQALRDITDAYRIIKVMAKRFVENVPLTTIGGFYYNGEISELTLVKADMKRLLNNYLEDLEESKVRSLQEIIDFNKAHAKEELPPLHDNQEFFIQTEQQDLSEEQYNKTLEYLRTISRDHGIDYILRKFEVDVIIGPADSFITSLAAASGTSGRSLPSSRDNTDDLICRLPSPLSYLDFNGRPLGVAALAGKNQDATLIKLMSAWEATFPKRKPPPQLVE</sequence>